<evidence type="ECO:0000259" key="1">
    <source>
        <dbReference type="Pfam" id="PF02464"/>
    </source>
</evidence>
<dbReference type="Pfam" id="PF02464">
    <property type="entry name" value="CinA"/>
    <property type="match status" value="1"/>
</dbReference>
<dbReference type="Gene3D" id="3.90.950.20">
    <property type="entry name" value="CinA-like"/>
    <property type="match status" value="1"/>
</dbReference>
<sequence>MDWLEDVIHYLTAQGLQITTAESCTAGLVVSELVSVPGSGQAIDCGLAVYSPEAKNRYLGVPYEAMSRDGLTSEATSRAMALGALNNSAANLAIANTGIAGPKPGDDGTPVGTVCLAWAFRHEGRVYVTSETQRLAGKRNEVRLTAAHQSLSRIPDLHRRVCDGTISPL</sequence>
<feature type="domain" description="CinA C-terminal" evidence="1">
    <location>
        <begin position="5"/>
        <end position="154"/>
    </location>
</feature>
<comment type="caution">
    <text evidence="2">The sequence shown here is derived from an EMBL/GenBank/DDBJ whole genome shotgun (WGS) entry which is preliminary data.</text>
</comment>
<dbReference type="RefSeq" id="WP_163650305.1">
    <property type="nucleotide sequence ID" value="NZ_JAGXFD010000001.1"/>
</dbReference>
<dbReference type="SUPFAM" id="SSF142433">
    <property type="entry name" value="CinA-like"/>
    <property type="match status" value="1"/>
</dbReference>
<dbReference type="NCBIfam" id="TIGR00199">
    <property type="entry name" value="PncC_domain"/>
    <property type="match status" value="1"/>
</dbReference>
<dbReference type="InterPro" id="IPR008136">
    <property type="entry name" value="CinA_C"/>
</dbReference>
<organism evidence="2 3">
    <name type="scientific">Modicisalibacter tunisiensis</name>
    <dbReference type="NCBI Taxonomy" id="390637"/>
    <lineage>
        <taxon>Bacteria</taxon>
        <taxon>Pseudomonadati</taxon>
        <taxon>Pseudomonadota</taxon>
        <taxon>Gammaproteobacteria</taxon>
        <taxon>Oceanospirillales</taxon>
        <taxon>Halomonadaceae</taxon>
        <taxon>Modicisalibacter</taxon>
    </lineage>
</organism>
<protein>
    <submittedName>
        <fullName evidence="2">CinA family protein</fullName>
    </submittedName>
</protein>
<reference evidence="2 3" key="1">
    <citation type="submission" date="2021-05" db="EMBL/GenBank/DDBJ databases">
        <title>Petroleum and Energy Research Collection (APPE): ex situ preservation of microbial diversity associated with the oil industry and exploitation of its biotechnological potential.</title>
        <authorList>
            <person name="Paixao C.T.M."/>
            <person name="Gomes M.B."/>
            <person name="Oliveira V.M."/>
        </authorList>
    </citation>
    <scope>NUCLEOTIDE SEQUENCE [LARGE SCALE GENOMIC DNA]</scope>
    <source>
        <strain evidence="2 3">LIT2</strain>
    </source>
</reference>
<evidence type="ECO:0000313" key="3">
    <source>
        <dbReference type="Proteomes" id="UP001319883"/>
    </source>
</evidence>
<evidence type="ECO:0000313" key="2">
    <source>
        <dbReference type="EMBL" id="MBZ9567579.1"/>
    </source>
</evidence>
<proteinExistence type="predicted"/>
<keyword evidence="3" id="KW-1185">Reference proteome</keyword>
<accession>A0ABS7WZK7</accession>
<dbReference type="Proteomes" id="UP001319883">
    <property type="component" value="Unassembled WGS sequence"/>
</dbReference>
<dbReference type="InterPro" id="IPR036653">
    <property type="entry name" value="CinA-like_C"/>
</dbReference>
<dbReference type="EMBL" id="JAGXFD010000001">
    <property type="protein sequence ID" value="MBZ9567579.1"/>
    <property type="molecule type" value="Genomic_DNA"/>
</dbReference>
<gene>
    <name evidence="2" type="ORF">KGQ91_07780</name>
</gene>
<name>A0ABS7WZK7_9GAMM</name>